<evidence type="ECO:0000313" key="2">
    <source>
        <dbReference type="Proteomes" id="UP000199691"/>
    </source>
</evidence>
<dbReference type="AlphaFoldDB" id="A0A1H0UIS8"/>
<evidence type="ECO:0000313" key="1">
    <source>
        <dbReference type="EMBL" id="SDP66003.1"/>
    </source>
</evidence>
<sequence>MIPAGHARYRASLTPAEIGRGGADGWVDAATAAALAALAWHDLGRPPGVLGELAGATDAAHALALCRVLAATTRADTTAVWRYLAADWAGTGERSDGRRRFLLDRAQRGEGVNWHDHAAVMGTARPEDVDAALDRDEDLAGVAVIGLALSHPDPWTVLPRVARALDHNRLEVRAQGATALAHVARLHGVVSRECLQVLRHHPHDVAEDDLWTFVTHHRLPPWLWWRRLRARPRRRVPRARHARLPGCAVPAPATPARRVAATVDASPA</sequence>
<dbReference type="OrthoDB" id="3398543at2"/>
<organism evidence="1 2">
    <name type="scientific">Lentzea jiangxiensis</name>
    <dbReference type="NCBI Taxonomy" id="641025"/>
    <lineage>
        <taxon>Bacteria</taxon>
        <taxon>Bacillati</taxon>
        <taxon>Actinomycetota</taxon>
        <taxon>Actinomycetes</taxon>
        <taxon>Pseudonocardiales</taxon>
        <taxon>Pseudonocardiaceae</taxon>
        <taxon>Lentzea</taxon>
    </lineage>
</organism>
<dbReference type="Proteomes" id="UP000199691">
    <property type="component" value="Unassembled WGS sequence"/>
</dbReference>
<dbReference type="RefSeq" id="WP_090100886.1">
    <property type="nucleotide sequence ID" value="NZ_FNIX01000012.1"/>
</dbReference>
<accession>A0A1H0UIS8</accession>
<name>A0A1H0UIS8_9PSEU</name>
<dbReference type="STRING" id="641025.SAMN05421507_11238"/>
<protein>
    <submittedName>
        <fullName evidence="1">Uncharacterized protein</fullName>
    </submittedName>
</protein>
<proteinExistence type="predicted"/>
<dbReference type="EMBL" id="FNIX01000012">
    <property type="protein sequence ID" value="SDP66003.1"/>
    <property type="molecule type" value="Genomic_DNA"/>
</dbReference>
<gene>
    <name evidence="1" type="ORF">SAMN05421507_11238</name>
</gene>
<keyword evidence="2" id="KW-1185">Reference proteome</keyword>
<reference evidence="2" key="1">
    <citation type="submission" date="2016-10" db="EMBL/GenBank/DDBJ databases">
        <authorList>
            <person name="Varghese N."/>
            <person name="Submissions S."/>
        </authorList>
    </citation>
    <scope>NUCLEOTIDE SEQUENCE [LARGE SCALE GENOMIC DNA]</scope>
    <source>
        <strain evidence="2">CGMCC 4.6609</strain>
    </source>
</reference>